<proteinExistence type="predicted"/>
<organism evidence="2 3">
    <name type="scientific">Oedothorax gibbosus</name>
    <dbReference type="NCBI Taxonomy" id="931172"/>
    <lineage>
        <taxon>Eukaryota</taxon>
        <taxon>Metazoa</taxon>
        <taxon>Ecdysozoa</taxon>
        <taxon>Arthropoda</taxon>
        <taxon>Chelicerata</taxon>
        <taxon>Arachnida</taxon>
        <taxon>Araneae</taxon>
        <taxon>Araneomorphae</taxon>
        <taxon>Entelegynae</taxon>
        <taxon>Araneoidea</taxon>
        <taxon>Linyphiidae</taxon>
        <taxon>Erigoninae</taxon>
        <taxon>Oedothorax</taxon>
    </lineage>
</organism>
<keyword evidence="3" id="KW-1185">Reference proteome</keyword>
<feature type="compositionally biased region" description="Pro residues" evidence="1">
    <location>
        <begin position="115"/>
        <end position="126"/>
    </location>
</feature>
<evidence type="ECO:0000313" key="2">
    <source>
        <dbReference type="EMBL" id="KAG8175288.1"/>
    </source>
</evidence>
<protein>
    <submittedName>
        <fullName evidence="2">Uncharacterized protein</fullName>
    </submittedName>
</protein>
<evidence type="ECO:0000256" key="1">
    <source>
        <dbReference type="SAM" id="MobiDB-lite"/>
    </source>
</evidence>
<dbReference type="Proteomes" id="UP000827092">
    <property type="component" value="Unassembled WGS sequence"/>
</dbReference>
<sequence length="126" mass="13583">NSNALPEQNHNTGVSNPWGPPISNPPPFPEEKPSAFDMSSMKKSVSADVGILDALLSTDSLLNSTNPRTRNMGNPFQAARPSPPTINEMRSSQSFPISNDSTLPMQAFHAGYPPLQAPPQPNNPFM</sequence>
<dbReference type="AlphaFoldDB" id="A0AAV6TUH9"/>
<feature type="region of interest" description="Disordered" evidence="1">
    <location>
        <begin position="1"/>
        <end position="39"/>
    </location>
</feature>
<name>A0AAV6TUH9_9ARAC</name>
<evidence type="ECO:0000313" key="3">
    <source>
        <dbReference type="Proteomes" id="UP000827092"/>
    </source>
</evidence>
<feature type="compositionally biased region" description="Pro residues" evidence="1">
    <location>
        <begin position="18"/>
        <end position="28"/>
    </location>
</feature>
<accession>A0AAV6TUH9</accession>
<dbReference type="EMBL" id="JAFNEN010001036">
    <property type="protein sequence ID" value="KAG8175288.1"/>
    <property type="molecule type" value="Genomic_DNA"/>
</dbReference>
<gene>
    <name evidence="2" type="ORF">JTE90_008207</name>
</gene>
<comment type="caution">
    <text evidence="2">The sequence shown here is derived from an EMBL/GenBank/DDBJ whole genome shotgun (WGS) entry which is preliminary data.</text>
</comment>
<feature type="region of interest" description="Disordered" evidence="1">
    <location>
        <begin position="63"/>
        <end position="126"/>
    </location>
</feature>
<reference evidence="2 3" key="1">
    <citation type="journal article" date="2022" name="Nat. Ecol. Evol.">
        <title>A masculinizing supergene underlies an exaggerated male reproductive morph in a spider.</title>
        <authorList>
            <person name="Hendrickx F."/>
            <person name="De Corte Z."/>
            <person name="Sonet G."/>
            <person name="Van Belleghem S.M."/>
            <person name="Kostlbacher S."/>
            <person name="Vangestel C."/>
        </authorList>
    </citation>
    <scope>NUCLEOTIDE SEQUENCE [LARGE SCALE GENOMIC DNA]</scope>
    <source>
        <strain evidence="2">W744_W776</strain>
    </source>
</reference>
<feature type="non-terminal residue" evidence="2">
    <location>
        <position position="1"/>
    </location>
</feature>
<feature type="compositionally biased region" description="Polar residues" evidence="1">
    <location>
        <begin position="88"/>
        <end position="104"/>
    </location>
</feature>
<feature type="compositionally biased region" description="Polar residues" evidence="1">
    <location>
        <begin position="1"/>
        <end position="15"/>
    </location>
</feature>